<dbReference type="InterPro" id="IPR036097">
    <property type="entry name" value="HisK_dim/P_sf"/>
</dbReference>
<feature type="transmembrane region" description="Helical" evidence="11">
    <location>
        <begin position="26"/>
        <end position="52"/>
    </location>
</feature>
<feature type="transmembrane region" description="Helical" evidence="11">
    <location>
        <begin position="191"/>
        <end position="218"/>
    </location>
</feature>
<dbReference type="GO" id="GO:0000155">
    <property type="term" value="F:phosphorelay sensor kinase activity"/>
    <property type="evidence" value="ECO:0007669"/>
    <property type="project" value="InterPro"/>
</dbReference>
<dbReference type="CDD" id="cd00082">
    <property type="entry name" value="HisKA"/>
    <property type="match status" value="1"/>
</dbReference>
<dbReference type="SMART" id="SM00388">
    <property type="entry name" value="HisKA"/>
    <property type="match status" value="1"/>
</dbReference>
<keyword evidence="11" id="KW-0472">Membrane</keyword>
<evidence type="ECO:0000313" key="14">
    <source>
        <dbReference type="EMBL" id="QNG53542.1"/>
    </source>
</evidence>
<dbReference type="Gene3D" id="3.30.565.10">
    <property type="entry name" value="Histidine kinase-like ATPase, C-terminal domain"/>
    <property type="match status" value="1"/>
</dbReference>
<dbReference type="PROSITE" id="PS50109">
    <property type="entry name" value="HIS_KIN"/>
    <property type="match status" value="1"/>
</dbReference>
<dbReference type="SMART" id="SM00387">
    <property type="entry name" value="HATPase_c"/>
    <property type="match status" value="1"/>
</dbReference>
<keyword evidence="9" id="KW-0902">Two-component regulatory system</keyword>
<feature type="domain" description="HAMP" evidence="13">
    <location>
        <begin position="220"/>
        <end position="272"/>
    </location>
</feature>
<feature type="domain" description="Histidine kinase" evidence="12">
    <location>
        <begin position="301"/>
        <end position="515"/>
    </location>
</feature>
<dbReference type="PRINTS" id="PR00344">
    <property type="entry name" value="BCTRLSENSOR"/>
</dbReference>
<dbReference type="InterPro" id="IPR036890">
    <property type="entry name" value="HATPase_C_sf"/>
</dbReference>
<organism evidence="14 15">
    <name type="scientific">Pseudonocardia petroleophila</name>
    <dbReference type="NCBI Taxonomy" id="37331"/>
    <lineage>
        <taxon>Bacteria</taxon>
        <taxon>Bacillati</taxon>
        <taxon>Actinomycetota</taxon>
        <taxon>Actinomycetes</taxon>
        <taxon>Pseudonocardiales</taxon>
        <taxon>Pseudonocardiaceae</taxon>
        <taxon>Pseudonocardia</taxon>
    </lineage>
</organism>
<evidence type="ECO:0000256" key="6">
    <source>
        <dbReference type="ARBA" id="ARBA00022692"/>
    </source>
</evidence>
<keyword evidence="15" id="KW-1185">Reference proteome</keyword>
<reference evidence="14 15" key="1">
    <citation type="submission" date="2020-08" db="EMBL/GenBank/DDBJ databases">
        <authorList>
            <person name="Mo P."/>
        </authorList>
    </citation>
    <scope>NUCLEOTIDE SEQUENCE [LARGE SCALE GENOMIC DNA]</scope>
    <source>
        <strain evidence="14 15">CGMCC 4.1532</strain>
    </source>
</reference>
<evidence type="ECO:0000256" key="10">
    <source>
        <dbReference type="SAM" id="Coils"/>
    </source>
</evidence>
<dbReference type="Pfam" id="PF02518">
    <property type="entry name" value="HATPase_c"/>
    <property type="match status" value="1"/>
</dbReference>
<dbReference type="InterPro" id="IPR005467">
    <property type="entry name" value="His_kinase_dom"/>
</dbReference>
<dbReference type="EMBL" id="CP060131">
    <property type="protein sequence ID" value="QNG53542.1"/>
    <property type="molecule type" value="Genomic_DNA"/>
</dbReference>
<dbReference type="Gene3D" id="6.10.340.10">
    <property type="match status" value="1"/>
</dbReference>
<dbReference type="PROSITE" id="PS50885">
    <property type="entry name" value="HAMP"/>
    <property type="match status" value="1"/>
</dbReference>
<dbReference type="CDD" id="cd06225">
    <property type="entry name" value="HAMP"/>
    <property type="match status" value="1"/>
</dbReference>
<keyword evidence="10" id="KW-0175">Coiled coil</keyword>
<accession>A0A7G7ML81</accession>
<proteinExistence type="predicted"/>
<evidence type="ECO:0000256" key="4">
    <source>
        <dbReference type="ARBA" id="ARBA00022553"/>
    </source>
</evidence>
<sequence>MTTRALLRRRPAAAEHPGDRWPLGRLFAVGAAVLALLAVAAITLGGLALSGLTASRAVLLDRVSPALDAAQRLSVALLDQETGVRGYSLTGRPDFLEPFRTGVDAEAAATAELRGLVDQERLTRDVEAVSAAAQRWRESFAEPAVAAVDTGAAAPDPLQGRTLFDQVRVRADVLLRDLTERQREGRAAVTAAAAFLQTAAVAVAVLLVLVLVAAAVGLRRTVLGPVSDLAAQVRSVVSGDADQRVHADGPREILELGADVEAMRVRILADLDRAEQANRRLAEQGRELERSNRDLEQFAYVASHDLQEPLRKVSSFCQLLQRRYGGQLDDRADQYIEFAVDGAQRMQRLINDLLAFSRVGRTTEGFVDVPLADVAAAAAAGLETTRSELDGEIVVGSLPTISGDPQLLRQLLANLIGNGLKFHREGVPPVVHVTGTERDGEVELRVSDNGIGIEPEYEDKIFVIFQRLHARDVYAGTGIGLSLAKKIAEFHGGTIRVVQSDGPGATVAVVFPPPSKNPEELPA</sequence>
<dbReference type="InterPro" id="IPR003661">
    <property type="entry name" value="HisK_dim/P_dom"/>
</dbReference>
<dbReference type="PANTHER" id="PTHR43304">
    <property type="entry name" value="PHYTOCHROME-LIKE PROTEIN CPH1"/>
    <property type="match status" value="1"/>
</dbReference>
<evidence type="ECO:0000256" key="2">
    <source>
        <dbReference type="ARBA" id="ARBA00004236"/>
    </source>
</evidence>
<comment type="subcellular location">
    <subcellularLocation>
        <location evidence="2">Cell membrane</location>
    </subcellularLocation>
</comment>
<dbReference type="InterPro" id="IPR003594">
    <property type="entry name" value="HATPase_dom"/>
</dbReference>
<evidence type="ECO:0000256" key="7">
    <source>
        <dbReference type="ARBA" id="ARBA00022777"/>
    </source>
</evidence>
<dbReference type="Gene3D" id="1.10.287.130">
    <property type="match status" value="1"/>
</dbReference>
<dbReference type="InterPro" id="IPR007891">
    <property type="entry name" value="CHASE3"/>
</dbReference>
<evidence type="ECO:0000259" key="12">
    <source>
        <dbReference type="PROSITE" id="PS50109"/>
    </source>
</evidence>
<dbReference type="GO" id="GO:0005886">
    <property type="term" value="C:plasma membrane"/>
    <property type="evidence" value="ECO:0007669"/>
    <property type="project" value="UniProtKB-SubCell"/>
</dbReference>
<evidence type="ECO:0000256" key="8">
    <source>
        <dbReference type="ARBA" id="ARBA00022989"/>
    </source>
</evidence>
<dbReference type="Proteomes" id="UP000515728">
    <property type="component" value="Chromosome"/>
</dbReference>
<name>A0A7G7ML81_9PSEU</name>
<keyword evidence="4" id="KW-0597">Phosphoprotein</keyword>
<evidence type="ECO:0000259" key="13">
    <source>
        <dbReference type="PROSITE" id="PS50885"/>
    </source>
</evidence>
<evidence type="ECO:0000256" key="1">
    <source>
        <dbReference type="ARBA" id="ARBA00000085"/>
    </source>
</evidence>
<evidence type="ECO:0000256" key="11">
    <source>
        <dbReference type="SAM" id="Phobius"/>
    </source>
</evidence>
<evidence type="ECO:0000313" key="15">
    <source>
        <dbReference type="Proteomes" id="UP000515728"/>
    </source>
</evidence>
<dbReference type="InterPro" id="IPR003660">
    <property type="entry name" value="HAMP_dom"/>
</dbReference>
<keyword evidence="8 11" id="KW-1133">Transmembrane helix</keyword>
<protein>
    <recommendedName>
        <fullName evidence="3">histidine kinase</fullName>
        <ecNumber evidence="3">2.7.13.3</ecNumber>
    </recommendedName>
</protein>
<dbReference type="InterPro" id="IPR004358">
    <property type="entry name" value="Sig_transdc_His_kin-like_C"/>
</dbReference>
<dbReference type="InterPro" id="IPR052162">
    <property type="entry name" value="Sensor_kinase/Photoreceptor"/>
</dbReference>
<keyword evidence="5" id="KW-0808">Transferase</keyword>
<evidence type="ECO:0000256" key="9">
    <source>
        <dbReference type="ARBA" id="ARBA00023012"/>
    </source>
</evidence>
<dbReference type="Pfam" id="PF00512">
    <property type="entry name" value="HisKA"/>
    <property type="match status" value="1"/>
</dbReference>
<dbReference type="Pfam" id="PF00672">
    <property type="entry name" value="HAMP"/>
    <property type="match status" value="1"/>
</dbReference>
<dbReference type="SMART" id="SM00304">
    <property type="entry name" value="HAMP"/>
    <property type="match status" value="1"/>
</dbReference>
<dbReference type="KEGG" id="ppel:H6H00_06150"/>
<dbReference type="SUPFAM" id="SSF55874">
    <property type="entry name" value="ATPase domain of HSP90 chaperone/DNA topoisomerase II/histidine kinase"/>
    <property type="match status" value="1"/>
</dbReference>
<gene>
    <name evidence="14" type="ORF">H6H00_06150</name>
</gene>
<evidence type="ECO:0000256" key="3">
    <source>
        <dbReference type="ARBA" id="ARBA00012438"/>
    </source>
</evidence>
<feature type="coiled-coil region" evidence="10">
    <location>
        <begin position="264"/>
        <end position="294"/>
    </location>
</feature>
<dbReference type="PANTHER" id="PTHR43304:SF1">
    <property type="entry name" value="PAC DOMAIN-CONTAINING PROTEIN"/>
    <property type="match status" value="1"/>
</dbReference>
<dbReference type="Pfam" id="PF05227">
    <property type="entry name" value="CHASE3"/>
    <property type="match status" value="1"/>
</dbReference>
<comment type="catalytic activity">
    <reaction evidence="1">
        <text>ATP + protein L-histidine = ADP + protein N-phospho-L-histidine.</text>
        <dbReference type="EC" id="2.7.13.3"/>
    </reaction>
</comment>
<dbReference type="SUPFAM" id="SSF47384">
    <property type="entry name" value="Homodimeric domain of signal transducing histidine kinase"/>
    <property type="match status" value="1"/>
</dbReference>
<dbReference type="RefSeq" id="WP_185720369.1">
    <property type="nucleotide sequence ID" value="NZ_BAAAWI010000001.1"/>
</dbReference>
<dbReference type="EC" id="2.7.13.3" evidence="3"/>
<evidence type="ECO:0000256" key="5">
    <source>
        <dbReference type="ARBA" id="ARBA00022679"/>
    </source>
</evidence>
<dbReference type="AlphaFoldDB" id="A0A7G7ML81"/>
<keyword evidence="6 11" id="KW-0812">Transmembrane</keyword>
<keyword evidence="7" id="KW-0418">Kinase</keyword>